<evidence type="ECO:0000256" key="6">
    <source>
        <dbReference type="ARBA" id="ARBA00023136"/>
    </source>
</evidence>
<dbReference type="InterPro" id="IPR051474">
    <property type="entry name" value="Anti-sigma-K/W_factor"/>
</dbReference>
<proteinExistence type="predicted"/>
<evidence type="ECO:0000256" key="1">
    <source>
        <dbReference type="ARBA" id="ARBA00004167"/>
    </source>
</evidence>
<evidence type="ECO:0000256" key="7">
    <source>
        <dbReference type="ARBA" id="ARBA00029829"/>
    </source>
</evidence>
<evidence type="ECO:0000259" key="10">
    <source>
        <dbReference type="Pfam" id="PF10099"/>
    </source>
</evidence>
<dbReference type="Gene3D" id="1.10.10.1320">
    <property type="entry name" value="Anti-sigma factor, zinc-finger domain"/>
    <property type="match status" value="1"/>
</dbReference>
<dbReference type="Proteomes" id="UP001204376">
    <property type="component" value="Unassembled WGS sequence"/>
</dbReference>
<dbReference type="InterPro" id="IPR018764">
    <property type="entry name" value="RskA_C"/>
</dbReference>
<dbReference type="PANTHER" id="PTHR37461:SF1">
    <property type="entry name" value="ANTI-SIGMA-K FACTOR RSKA"/>
    <property type="match status" value="1"/>
</dbReference>
<keyword evidence="12" id="KW-1185">Reference proteome</keyword>
<evidence type="ECO:0000256" key="5">
    <source>
        <dbReference type="ARBA" id="ARBA00022989"/>
    </source>
</evidence>
<evidence type="ECO:0000256" key="2">
    <source>
        <dbReference type="ARBA" id="ARBA00004236"/>
    </source>
</evidence>
<evidence type="ECO:0000256" key="4">
    <source>
        <dbReference type="ARBA" id="ARBA00022692"/>
    </source>
</evidence>
<dbReference type="InterPro" id="IPR041916">
    <property type="entry name" value="Anti_sigma_zinc_sf"/>
</dbReference>
<dbReference type="PANTHER" id="PTHR37461">
    <property type="entry name" value="ANTI-SIGMA-K FACTOR RSKA"/>
    <property type="match status" value="1"/>
</dbReference>
<evidence type="ECO:0000313" key="12">
    <source>
        <dbReference type="Proteomes" id="UP001204376"/>
    </source>
</evidence>
<dbReference type="EMBL" id="JANHOH010000005">
    <property type="protein sequence ID" value="MCQ6959964.1"/>
    <property type="molecule type" value="Genomic_DNA"/>
</dbReference>
<keyword evidence="5 9" id="KW-1133">Transmembrane helix</keyword>
<evidence type="ECO:0000313" key="11">
    <source>
        <dbReference type="EMBL" id="MCQ6959964.1"/>
    </source>
</evidence>
<accession>A0ABT1T5U4</accession>
<comment type="caution">
    <text evidence="11">The sequence shown here is derived from an EMBL/GenBank/DDBJ whole genome shotgun (WGS) entry which is preliminary data.</text>
</comment>
<keyword evidence="4 9" id="KW-0812">Transmembrane</keyword>
<reference evidence="11 12" key="1">
    <citation type="submission" date="2022-07" db="EMBL/GenBank/DDBJ databases">
        <title>Mucilaginibacter sp. JC4.</title>
        <authorList>
            <person name="Le V."/>
            <person name="Ko S.-R."/>
            <person name="Ahn C.-Y."/>
            <person name="Oh H.-M."/>
        </authorList>
    </citation>
    <scope>NUCLEOTIDE SEQUENCE [LARGE SCALE GENOMIC DNA]</scope>
    <source>
        <strain evidence="11 12">JC4</strain>
    </source>
</reference>
<evidence type="ECO:0000256" key="9">
    <source>
        <dbReference type="SAM" id="Phobius"/>
    </source>
</evidence>
<keyword evidence="6 9" id="KW-0472">Membrane</keyword>
<evidence type="ECO:0000256" key="3">
    <source>
        <dbReference type="ARBA" id="ARBA00022475"/>
    </source>
</evidence>
<feature type="transmembrane region" description="Helical" evidence="9">
    <location>
        <begin position="106"/>
        <end position="126"/>
    </location>
</feature>
<evidence type="ECO:0000256" key="8">
    <source>
        <dbReference type="ARBA" id="ARBA00030803"/>
    </source>
</evidence>
<keyword evidence="3" id="KW-1003">Cell membrane</keyword>
<comment type="subcellular location">
    <subcellularLocation>
        <location evidence="2">Cell membrane</location>
    </subcellularLocation>
    <subcellularLocation>
        <location evidence="1">Membrane</location>
        <topology evidence="1">Single-pass membrane protein</topology>
    </subcellularLocation>
</comment>
<dbReference type="RefSeq" id="WP_256540154.1">
    <property type="nucleotide sequence ID" value="NZ_JANHOH010000005.1"/>
</dbReference>
<sequence>MEDIKAYIESGILELYVLGDVSAEEKLQVEDMAAKYPAVKAEIAEIEKSMELYAEANAVEPSEHLRNRVLSSLVVNLGDDNNFSKAVTHDDDDNITRLPVTRINSFYKYAFAACLALLLVSIYGLVNLYSKLQDSNTQLTALQQDKQRFANQVNLMDSQLDMYRDTTYKVLRLKGMPKAPTAAMILAWNAVSKKVMVDMQSIKLPKHDTQHQYQLWALVKGKPVDMGVFNAPATDTAGVKEMKSIASADGFAVTLEPMGGSINPTMDQMVVIGTF</sequence>
<feature type="domain" description="Anti-sigma K factor RskA C-terminal" evidence="10">
    <location>
        <begin position="112"/>
        <end position="265"/>
    </location>
</feature>
<protein>
    <recommendedName>
        <fullName evidence="8">Regulator of SigK</fullName>
    </recommendedName>
    <alternativeName>
        <fullName evidence="7">Sigma-K anti-sigma factor RskA</fullName>
    </alternativeName>
</protein>
<gene>
    <name evidence="11" type="ORF">NPE20_18440</name>
</gene>
<dbReference type="Pfam" id="PF10099">
    <property type="entry name" value="RskA_C"/>
    <property type="match status" value="1"/>
</dbReference>
<name>A0ABT1T5U4_9SPHI</name>
<organism evidence="11 12">
    <name type="scientific">Mucilaginibacter aquariorum</name>
    <dbReference type="NCBI Taxonomy" id="2967225"/>
    <lineage>
        <taxon>Bacteria</taxon>
        <taxon>Pseudomonadati</taxon>
        <taxon>Bacteroidota</taxon>
        <taxon>Sphingobacteriia</taxon>
        <taxon>Sphingobacteriales</taxon>
        <taxon>Sphingobacteriaceae</taxon>
        <taxon>Mucilaginibacter</taxon>
    </lineage>
</organism>